<feature type="compositionally biased region" description="Polar residues" evidence="1">
    <location>
        <begin position="66"/>
        <end position="75"/>
    </location>
</feature>
<sequence>MAKAAPKVIGVLTAPAPPPRWGANRHKVLLVLGLAVGFYLGTHNASTDAASREDQPRPAHTAPDTRPTTPEGTRP</sequence>
<organism evidence="2 3">
    <name type="scientific">Streptomyces durocortorensis</name>
    <dbReference type="NCBI Taxonomy" id="2811104"/>
    <lineage>
        <taxon>Bacteria</taxon>
        <taxon>Bacillati</taxon>
        <taxon>Actinomycetota</taxon>
        <taxon>Actinomycetes</taxon>
        <taxon>Kitasatosporales</taxon>
        <taxon>Streptomycetaceae</taxon>
        <taxon>Streptomyces</taxon>
    </lineage>
</organism>
<feature type="region of interest" description="Disordered" evidence="1">
    <location>
        <begin position="47"/>
        <end position="75"/>
    </location>
</feature>
<dbReference type="EMBL" id="JAFEUF010000528">
    <property type="protein sequence ID" value="MBM7059019.1"/>
    <property type="molecule type" value="Genomic_DNA"/>
</dbReference>
<accession>A0ABS2I790</accession>
<dbReference type="RefSeq" id="WP_205087025.1">
    <property type="nucleotide sequence ID" value="NZ_JAFEUF010000528.1"/>
</dbReference>
<dbReference type="Proteomes" id="UP000712045">
    <property type="component" value="Unassembled WGS sequence"/>
</dbReference>
<comment type="caution">
    <text evidence="2">The sequence shown here is derived from an EMBL/GenBank/DDBJ whole genome shotgun (WGS) entry which is preliminary data.</text>
</comment>
<evidence type="ECO:0000313" key="3">
    <source>
        <dbReference type="Proteomes" id="UP000712045"/>
    </source>
</evidence>
<evidence type="ECO:0008006" key="4">
    <source>
        <dbReference type="Google" id="ProtNLM"/>
    </source>
</evidence>
<proteinExistence type="predicted"/>
<reference evidence="2 3" key="1">
    <citation type="submission" date="2021-02" db="EMBL/GenBank/DDBJ databases">
        <title>Genome Streptomyces sp. RHZ10.</title>
        <authorList>
            <person name="Besaury L."/>
        </authorList>
    </citation>
    <scope>NUCLEOTIDE SEQUENCE [LARGE SCALE GENOMIC DNA]</scope>
    <source>
        <strain evidence="2 3">RHZ10</strain>
    </source>
</reference>
<evidence type="ECO:0000313" key="2">
    <source>
        <dbReference type="EMBL" id="MBM7059019.1"/>
    </source>
</evidence>
<feature type="region of interest" description="Disordered" evidence="1">
    <location>
        <begin position="1"/>
        <end position="22"/>
    </location>
</feature>
<evidence type="ECO:0000256" key="1">
    <source>
        <dbReference type="SAM" id="MobiDB-lite"/>
    </source>
</evidence>
<keyword evidence="3" id="KW-1185">Reference proteome</keyword>
<protein>
    <recommendedName>
        <fullName evidence="4">Secreted protein</fullName>
    </recommendedName>
</protein>
<gene>
    <name evidence="2" type="ORF">JS521_35895</name>
</gene>
<name>A0ABS2I790_9ACTN</name>